<evidence type="ECO:0000256" key="4">
    <source>
        <dbReference type="ARBA" id="ARBA00022605"/>
    </source>
</evidence>
<dbReference type="GO" id="GO:0008652">
    <property type="term" value="P:amino acid biosynthetic process"/>
    <property type="evidence" value="ECO:0007669"/>
    <property type="project" value="UniProtKB-KW"/>
</dbReference>
<keyword evidence="5 11" id="KW-0808">Transferase</keyword>
<dbReference type="GO" id="GO:0004765">
    <property type="term" value="F:shikimate kinase activity"/>
    <property type="evidence" value="ECO:0007669"/>
    <property type="project" value="UniProtKB-EC"/>
</dbReference>
<dbReference type="AlphaFoldDB" id="A0A0W8FTG7"/>
<dbReference type="PANTHER" id="PTHR21087">
    <property type="entry name" value="SHIKIMATE KINASE"/>
    <property type="match status" value="1"/>
</dbReference>
<keyword evidence="8" id="KW-0067">ATP-binding</keyword>
<organism evidence="11">
    <name type="scientific">hydrocarbon metagenome</name>
    <dbReference type="NCBI Taxonomy" id="938273"/>
    <lineage>
        <taxon>unclassified sequences</taxon>
        <taxon>metagenomes</taxon>
        <taxon>ecological metagenomes</taxon>
    </lineage>
</organism>
<accession>A0A0W8FTG7</accession>
<dbReference type="InterPro" id="IPR023000">
    <property type="entry name" value="Shikimate_kinase_CS"/>
</dbReference>
<keyword evidence="6" id="KW-0547">Nucleotide-binding</keyword>
<dbReference type="InterPro" id="IPR027417">
    <property type="entry name" value="P-loop_NTPase"/>
</dbReference>
<dbReference type="CDD" id="cd00464">
    <property type="entry name" value="SK"/>
    <property type="match status" value="1"/>
</dbReference>
<dbReference type="GO" id="GO:0009423">
    <property type="term" value="P:chorismate biosynthetic process"/>
    <property type="evidence" value="ECO:0007669"/>
    <property type="project" value="UniProtKB-UniPathway"/>
</dbReference>
<comment type="similarity">
    <text evidence="2">Belongs to the shikimate kinase family.</text>
</comment>
<evidence type="ECO:0000256" key="9">
    <source>
        <dbReference type="ARBA" id="ARBA00023141"/>
    </source>
</evidence>
<dbReference type="EMBL" id="LNQE01000863">
    <property type="protein sequence ID" value="KUG24097.1"/>
    <property type="molecule type" value="Genomic_DNA"/>
</dbReference>
<dbReference type="HAMAP" id="MF_00109">
    <property type="entry name" value="Shikimate_kinase"/>
    <property type="match status" value="1"/>
</dbReference>
<comment type="pathway">
    <text evidence="1">Metabolic intermediate biosynthesis; chorismate biosynthesis; chorismate from D-erythrose 4-phosphate and phosphoenolpyruvate: step 5/7.</text>
</comment>
<reference evidence="11" key="1">
    <citation type="journal article" date="2015" name="Proc. Natl. Acad. Sci. U.S.A.">
        <title>Networks of energetic and metabolic interactions define dynamics in microbial communities.</title>
        <authorList>
            <person name="Embree M."/>
            <person name="Liu J.K."/>
            <person name="Al-Bassam M.M."/>
            <person name="Zengler K."/>
        </authorList>
    </citation>
    <scope>NUCLEOTIDE SEQUENCE</scope>
</reference>
<evidence type="ECO:0000256" key="3">
    <source>
        <dbReference type="ARBA" id="ARBA00012154"/>
    </source>
</evidence>
<dbReference type="PRINTS" id="PR01100">
    <property type="entry name" value="SHIKIMTKNASE"/>
</dbReference>
<proteinExistence type="inferred from homology"/>
<dbReference type="Pfam" id="PF01202">
    <property type="entry name" value="SKI"/>
    <property type="match status" value="1"/>
</dbReference>
<dbReference type="InterPro" id="IPR031322">
    <property type="entry name" value="Shikimate/glucono_kinase"/>
</dbReference>
<dbReference type="GO" id="GO:0009073">
    <property type="term" value="P:aromatic amino acid family biosynthetic process"/>
    <property type="evidence" value="ECO:0007669"/>
    <property type="project" value="UniProtKB-KW"/>
</dbReference>
<evidence type="ECO:0000256" key="8">
    <source>
        <dbReference type="ARBA" id="ARBA00022840"/>
    </source>
</evidence>
<dbReference type="GO" id="GO:0005524">
    <property type="term" value="F:ATP binding"/>
    <property type="evidence" value="ECO:0007669"/>
    <property type="project" value="UniProtKB-KW"/>
</dbReference>
<dbReference type="SUPFAM" id="SSF52540">
    <property type="entry name" value="P-loop containing nucleoside triphosphate hydrolases"/>
    <property type="match status" value="1"/>
</dbReference>
<evidence type="ECO:0000256" key="2">
    <source>
        <dbReference type="ARBA" id="ARBA00006997"/>
    </source>
</evidence>
<sequence>MNIVLIGYRATGKSTVGRILSRKLKMSFWDTDLLVEKKMAIPIKEIVALHGWEYFRLKEKEVIQTMAQRESGIVSTGGGVVLDQGNVNLLKQTGVIIWLNAPVQDIVDRLNKDAQSRATRPQFTAGNIAQETIAIMEQRFPLYEEAADYTVNTKDKKALQVAEEIYQYLLKSGNLSKINKSKKTNAKNIKSC</sequence>
<keyword evidence="9" id="KW-0057">Aromatic amino acid biosynthesis</keyword>
<name>A0A0W8FTG7_9ZZZZ</name>
<dbReference type="GO" id="GO:0005829">
    <property type="term" value="C:cytosol"/>
    <property type="evidence" value="ECO:0007669"/>
    <property type="project" value="TreeGrafter"/>
</dbReference>
<evidence type="ECO:0000256" key="6">
    <source>
        <dbReference type="ARBA" id="ARBA00022741"/>
    </source>
</evidence>
<dbReference type="InterPro" id="IPR000623">
    <property type="entry name" value="Shikimate_kinase/TSH1"/>
</dbReference>
<gene>
    <name evidence="11" type="ORF">ASZ90_006102</name>
</gene>
<dbReference type="PROSITE" id="PS01128">
    <property type="entry name" value="SHIKIMATE_KINASE"/>
    <property type="match status" value="1"/>
</dbReference>
<dbReference type="PANTHER" id="PTHR21087:SF16">
    <property type="entry name" value="SHIKIMATE KINASE 1, CHLOROPLASTIC"/>
    <property type="match status" value="1"/>
</dbReference>
<evidence type="ECO:0000256" key="5">
    <source>
        <dbReference type="ARBA" id="ARBA00022679"/>
    </source>
</evidence>
<keyword evidence="4" id="KW-0028">Amino-acid biosynthesis</keyword>
<comment type="catalytic activity">
    <reaction evidence="10">
        <text>shikimate + ATP = 3-phosphoshikimate + ADP + H(+)</text>
        <dbReference type="Rhea" id="RHEA:13121"/>
        <dbReference type="ChEBI" id="CHEBI:15378"/>
        <dbReference type="ChEBI" id="CHEBI:30616"/>
        <dbReference type="ChEBI" id="CHEBI:36208"/>
        <dbReference type="ChEBI" id="CHEBI:145989"/>
        <dbReference type="ChEBI" id="CHEBI:456216"/>
        <dbReference type="EC" id="2.7.1.71"/>
    </reaction>
</comment>
<evidence type="ECO:0000313" key="11">
    <source>
        <dbReference type="EMBL" id="KUG24097.1"/>
    </source>
</evidence>
<dbReference type="EC" id="2.7.1.71" evidence="3"/>
<keyword evidence="7 11" id="KW-0418">Kinase</keyword>
<dbReference type="UniPathway" id="UPA00053">
    <property type="reaction ID" value="UER00088"/>
</dbReference>
<evidence type="ECO:0000256" key="10">
    <source>
        <dbReference type="ARBA" id="ARBA00048567"/>
    </source>
</evidence>
<evidence type="ECO:0000256" key="7">
    <source>
        <dbReference type="ARBA" id="ARBA00022777"/>
    </source>
</evidence>
<evidence type="ECO:0000256" key="1">
    <source>
        <dbReference type="ARBA" id="ARBA00004842"/>
    </source>
</evidence>
<protein>
    <recommendedName>
        <fullName evidence="3">shikimate kinase</fullName>
        <ecNumber evidence="3">2.7.1.71</ecNumber>
    </recommendedName>
</protein>
<dbReference type="Gene3D" id="3.40.50.300">
    <property type="entry name" value="P-loop containing nucleotide triphosphate hydrolases"/>
    <property type="match status" value="1"/>
</dbReference>
<comment type="caution">
    <text evidence="11">The sequence shown here is derived from an EMBL/GenBank/DDBJ whole genome shotgun (WGS) entry which is preliminary data.</text>
</comment>